<dbReference type="PANTHER" id="PTHR31585:SF0">
    <property type="entry name" value="FOLATE-BIOPTERIN TRANSPORTER 1, CHLOROPLASTIC"/>
    <property type="match status" value="1"/>
</dbReference>
<keyword evidence="6 8" id="KW-0472">Membrane</keyword>
<sequence>MAPPLQQPALAAAFAACAVLAAAYLVHLVRLERRQRAARAAEACEDGVVDAGTDHACTSDVSGPRSTNQRAAEEEEEEEGAARQPLLRREDVAGDEDDDEEEEEGEILGAEWNCRRGRRLESVRRRLRRVLRRSALPWPVLVVSFLNAFVLSFPMNFFGQFISAEIGMTPTQFTQYYALTFLPFSFKPLYAYMAERIRVCGSGRRGYLVFCNVMISACMLVMATIAEEVWHVFVIGFLQNFFEAAAGMVVGLILIDAACIDQQEIPNLQAEQTLWRYMGTFTALLLSLPVSGCFSYAWDNRTALIVSAMIPLLSATAAQWLPKRSRTDVQNVGALGDPESGSDTDEQYAVHLVQHDLVRDEDVEASEEVVGASSQDGVKASVERQALMLFVPTLVLFELVAIAVGVHGNFAAAGKLGAWHGLVGFFAVSLVAWIVAAGVGVYRWGDVTNVRALLVISVPCIYLFVVDAVPSSMDAMSSYKYHVFRSQCDLQALSLFSTAARIGGLFAYRRFFASSSVEVSVLANTILCSIVSLLDIIKVNDPRGIMAEGETSTFWTWLVIDVCSSFVSAFYLVSKEVVATHYSFSLLNRVRKQHSAAALGERLDRSVRADAEDANGAKQATLARALSPGILYSVYLTCFDVGASASGFLTAAVMSSLNITYTDFAGLPDLIWICALSFLATAALIPTLQCAQHPSGSQSAS</sequence>
<feature type="transmembrane region" description="Helical" evidence="8">
    <location>
        <begin position="12"/>
        <end position="29"/>
    </location>
</feature>
<evidence type="ECO:0000256" key="5">
    <source>
        <dbReference type="ARBA" id="ARBA00022989"/>
    </source>
</evidence>
<dbReference type="PANTHER" id="PTHR31585">
    <property type="entry name" value="FOLATE-BIOPTERIN TRANSPORTER 1, CHLOROPLASTIC"/>
    <property type="match status" value="1"/>
</dbReference>
<proteinExistence type="inferred from homology"/>
<dbReference type="AlphaFoldDB" id="A0A2R5GDC1"/>
<feature type="compositionally biased region" description="Polar residues" evidence="7">
    <location>
        <begin position="59"/>
        <end position="70"/>
    </location>
</feature>
<dbReference type="GO" id="GO:0016020">
    <property type="term" value="C:membrane"/>
    <property type="evidence" value="ECO:0007669"/>
    <property type="project" value="UniProtKB-SubCell"/>
</dbReference>
<dbReference type="SUPFAM" id="SSF103473">
    <property type="entry name" value="MFS general substrate transporter"/>
    <property type="match status" value="1"/>
</dbReference>
<feature type="transmembrane region" description="Helical" evidence="8">
    <location>
        <begin position="515"/>
        <end position="534"/>
    </location>
</feature>
<keyword evidence="5 8" id="KW-1133">Transmembrane helix</keyword>
<accession>A0A2R5GDC1</accession>
<feature type="transmembrane region" description="Helical" evidence="8">
    <location>
        <begin position="418"/>
        <end position="440"/>
    </location>
</feature>
<feature type="transmembrane region" description="Helical" evidence="8">
    <location>
        <begin position="452"/>
        <end position="470"/>
    </location>
</feature>
<evidence type="ECO:0000313" key="10">
    <source>
        <dbReference type="Proteomes" id="UP000241890"/>
    </source>
</evidence>
<organism evidence="9 10">
    <name type="scientific">Hondaea fermentalgiana</name>
    <dbReference type="NCBI Taxonomy" id="2315210"/>
    <lineage>
        <taxon>Eukaryota</taxon>
        <taxon>Sar</taxon>
        <taxon>Stramenopiles</taxon>
        <taxon>Bigyra</taxon>
        <taxon>Labyrinthulomycetes</taxon>
        <taxon>Thraustochytrida</taxon>
        <taxon>Thraustochytriidae</taxon>
        <taxon>Hondaea</taxon>
    </lineage>
</organism>
<feature type="transmembrane region" description="Helical" evidence="8">
    <location>
        <begin position="670"/>
        <end position="688"/>
    </location>
</feature>
<feature type="transmembrane region" description="Helical" evidence="8">
    <location>
        <begin position="386"/>
        <end position="406"/>
    </location>
</feature>
<comment type="similarity">
    <text evidence="2">Belongs to the major facilitator superfamily. Folate-biopterin transporter (TC 2.A.71) family.</text>
</comment>
<dbReference type="EMBL" id="BEYU01000050">
    <property type="protein sequence ID" value="GBG28937.1"/>
    <property type="molecule type" value="Genomic_DNA"/>
</dbReference>
<evidence type="ECO:0000256" key="3">
    <source>
        <dbReference type="ARBA" id="ARBA00022448"/>
    </source>
</evidence>
<evidence type="ECO:0000256" key="7">
    <source>
        <dbReference type="SAM" id="MobiDB-lite"/>
    </source>
</evidence>
<evidence type="ECO:0000313" key="9">
    <source>
        <dbReference type="EMBL" id="GBG28937.1"/>
    </source>
</evidence>
<dbReference type="InterPro" id="IPR039309">
    <property type="entry name" value="BT1"/>
</dbReference>
<reference evidence="9 10" key="1">
    <citation type="submission" date="2017-12" db="EMBL/GenBank/DDBJ databases">
        <title>Sequencing, de novo assembly and annotation of complete genome of a new Thraustochytrid species, strain FCC1311.</title>
        <authorList>
            <person name="Sedici K."/>
            <person name="Godart F."/>
            <person name="Aiese Cigliano R."/>
            <person name="Sanseverino W."/>
            <person name="Barakat M."/>
            <person name="Ortet P."/>
            <person name="Marechal E."/>
            <person name="Cagnac O."/>
            <person name="Amato A."/>
        </authorList>
    </citation>
    <scope>NUCLEOTIDE SEQUENCE [LARGE SCALE GENOMIC DNA]</scope>
</reference>
<evidence type="ECO:0000256" key="4">
    <source>
        <dbReference type="ARBA" id="ARBA00022692"/>
    </source>
</evidence>
<feature type="transmembrane region" description="Helical" evidence="8">
    <location>
        <begin position="554"/>
        <end position="573"/>
    </location>
</feature>
<dbReference type="Proteomes" id="UP000241890">
    <property type="component" value="Unassembled WGS sequence"/>
</dbReference>
<evidence type="ECO:0000256" key="8">
    <source>
        <dbReference type="SAM" id="Phobius"/>
    </source>
</evidence>
<protein>
    <submittedName>
        <fullName evidence="9">Uncharacterized protein</fullName>
    </submittedName>
</protein>
<evidence type="ECO:0000256" key="1">
    <source>
        <dbReference type="ARBA" id="ARBA00004141"/>
    </source>
</evidence>
<keyword evidence="10" id="KW-1185">Reference proteome</keyword>
<evidence type="ECO:0000256" key="6">
    <source>
        <dbReference type="ARBA" id="ARBA00023136"/>
    </source>
</evidence>
<gene>
    <name evidence="9" type="ORF">FCC1311_051582</name>
</gene>
<feature type="region of interest" description="Disordered" evidence="7">
    <location>
        <begin position="52"/>
        <end position="106"/>
    </location>
</feature>
<comment type="subcellular location">
    <subcellularLocation>
        <location evidence="1">Membrane</location>
        <topology evidence="1">Multi-pass membrane protein</topology>
    </subcellularLocation>
</comment>
<dbReference type="InParanoid" id="A0A2R5GDC1"/>
<dbReference type="Pfam" id="PF03092">
    <property type="entry name" value="BT1"/>
    <property type="match status" value="1"/>
</dbReference>
<dbReference type="OrthoDB" id="47626at2759"/>
<feature type="transmembrane region" description="Helical" evidence="8">
    <location>
        <begin position="232"/>
        <end position="255"/>
    </location>
</feature>
<comment type="caution">
    <text evidence="9">The sequence shown here is derived from an EMBL/GenBank/DDBJ whole genome shotgun (WGS) entry which is preliminary data.</text>
</comment>
<keyword evidence="3" id="KW-0813">Transport</keyword>
<feature type="transmembrane region" description="Helical" evidence="8">
    <location>
        <begin position="135"/>
        <end position="155"/>
    </location>
</feature>
<evidence type="ECO:0000256" key="2">
    <source>
        <dbReference type="ARBA" id="ARBA00007015"/>
    </source>
</evidence>
<keyword evidence="4 8" id="KW-0812">Transmembrane</keyword>
<name>A0A2R5GDC1_9STRA</name>
<dbReference type="InterPro" id="IPR036259">
    <property type="entry name" value="MFS_trans_sf"/>
</dbReference>
<feature type="transmembrane region" description="Helical" evidence="8">
    <location>
        <begin position="275"/>
        <end position="297"/>
    </location>
</feature>
<feature type="transmembrane region" description="Helical" evidence="8">
    <location>
        <begin position="206"/>
        <end position="226"/>
    </location>
</feature>
<feature type="transmembrane region" description="Helical" evidence="8">
    <location>
        <begin position="630"/>
        <end position="650"/>
    </location>
</feature>
<feature type="transmembrane region" description="Helical" evidence="8">
    <location>
        <begin position="175"/>
        <end position="194"/>
    </location>
</feature>
<feature type="compositionally biased region" description="Acidic residues" evidence="7">
    <location>
        <begin position="93"/>
        <end position="106"/>
    </location>
</feature>
<feature type="transmembrane region" description="Helical" evidence="8">
    <location>
        <begin position="303"/>
        <end position="321"/>
    </location>
</feature>
<feature type="transmembrane region" description="Helical" evidence="8">
    <location>
        <begin position="490"/>
        <end position="508"/>
    </location>
</feature>